<evidence type="ECO:0000256" key="4">
    <source>
        <dbReference type="ARBA" id="ARBA00022840"/>
    </source>
</evidence>
<keyword evidence="9" id="KW-1185">Reference proteome</keyword>
<dbReference type="Gramene" id="CDY29037">
    <property type="protein sequence ID" value="CDY29037"/>
    <property type="gene ID" value="GSBRNA2T00041774001"/>
</dbReference>
<dbReference type="Proteomes" id="UP000028999">
    <property type="component" value="Unassembled WGS sequence"/>
</dbReference>
<dbReference type="PaxDb" id="3708-A0A078GVA4"/>
<reference evidence="8" key="2">
    <citation type="submission" date="2014-06" db="EMBL/GenBank/DDBJ databases">
        <authorList>
            <person name="Genoscope - CEA"/>
        </authorList>
    </citation>
    <scope>NUCLEOTIDE SEQUENCE</scope>
</reference>
<dbReference type="GO" id="GO:0080188">
    <property type="term" value="P:gene silencing by siRNA-directed DNA methylation"/>
    <property type="evidence" value="ECO:0007669"/>
    <property type="project" value="InterPro"/>
</dbReference>
<gene>
    <name evidence="8" type="primary">BnaC07g32430D</name>
    <name evidence="7" type="ORF">DARMORV10_C07P46510.1</name>
    <name evidence="8" type="ORF">GSBRNA2T00041774001</name>
</gene>
<keyword evidence="5" id="KW-0539">Nucleus</keyword>
<evidence type="ECO:0000313" key="7">
    <source>
        <dbReference type="EMBL" id="CAF2019497.1"/>
    </source>
</evidence>
<evidence type="ECO:0000313" key="8">
    <source>
        <dbReference type="EMBL" id="CDY29037.1"/>
    </source>
</evidence>
<evidence type="ECO:0000256" key="1">
    <source>
        <dbReference type="ARBA" id="ARBA00004123"/>
    </source>
</evidence>
<dbReference type="InterPro" id="IPR001650">
    <property type="entry name" value="Helicase_C-like"/>
</dbReference>
<dbReference type="Gene3D" id="3.40.50.300">
    <property type="entry name" value="P-loop containing nucleotide triphosphate hydrolases"/>
    <property type="match status" value="1"/>
</dbReference>
<dbReference type="GO" id="GO:0005524">
    <property type="term" value="F:ATP binding"/>
    <property type="evidence" value="ECO:0007669"/>
    <property type="project" value="UniProtKB-KW"/>
</dbReference>
<dbReference type="Proteomes" id="UP001295469">
    <property type="component" value="Chromosome C07"/>
</dbReference>
<proteinExistence type="predicted"/>
<dbReference type="GO" id="GO:0005634">
    <property type="term" value="C:nucleus"/>
    <property type="evidence" value="ECO:0007669"/>
    <property type="project" value="UniProtKB-SubCell"/>
</dbReference>
<accession>A0A078GVA4</accession>
<dbReference type="STRING" id="3708.A0A078GVA4"/>
<dbReference type="InterPro" id="IPR044567">
    <property type="entry name" value="CLSY/DRD1"/>
</dbReference>
<dbReference type="SUPFAM" id="SSF52540">
    <property type="entry name" value="P-loop containing nucleoside triphosphate hydrolases"/>
    <property type="match status" value="1"/>
</dbReference>
<keyword evidence="3" id="KW-0347">Helicase</keyword>
<evidence type="ECO:0000256" key="5">
    <source>
        <dbReference type="ARBA" id="ARBA00023242"/>
    </source>
</evidence>
<reference evidence="7" key="3">
    <citation type="submission" date="2021-01" db="EMBL/GenBank/DDBJ databases">
        <authorList>
            <consortium name="Genoscope - CEA"/>
            <person name="William W."/>
        </authorList>
    </citation>
    <scope>NUCLEOTIDE SEQUENCE</scope>
</reference>
<dbReference type="EMBL" id="HG994371">
    <property type="protein sequence ID" value="CAF2019497.1"/>
    <property type="molecule type" value="Genomic_DNA"/>
</dbReference>
<organism evidence="8 9">
    <name type="scientific">Brassica napus</name>
    <name type="common">Rape</name>
    <dbReference type="NCBI Taxonomy" id="3708"/>
    <lineage>
        <taxon>Eukaryota</taxon>
        <taxon>Viridiplantae</taxon>
        <taxon>Streptophyta</taxon>
        <taxon>Embryophyta</taxon>
        <taxon>Tracheophyta</taxon>
        <taxon>Spermatophyta</taxon>
        <taxon>Magnoliopsida</taxon>
        <taxon>eudicotyledons</taxon>
        <taxon>Gunneridae</taxon>
        <taxon>Pentapetalae</taxon>
        <taxon>rosids</taxon>
        <taxon>malvids</taxon>
        <taxon>Brassicales</taxon>
        <taxon>Brassicaceae</taxon>
        <taxon>Brassiceae</taxon>
        <taxon>Brassica</taxon>
    </lineage>
</organism>
<keyword evidence="4" id="KW-0067">ATP-binding</keyword>
<feature type="domain" description="Helicase C-terminal" evidence="6">
    <location>
        <begin position="3"/>
        <end position="66"/>
    </location>
</feature>
<protein>
    <submittedName>
        <fullName evidence="7">(rape) hypothetical protein</fullName>
    </submittedName>
    <submittedName>
        <fullName evidence="8">BnaC07g32430D protein</fullName>
    </submittedName>
</protein>
<evidence type="ECO:0000313" key="9">
    <source>
        <dbReference type="Proteomes" id="UP000028999"/>
    </source>
</evidence>
<keyword evidence="3" id="KW-0378">Hydrolase</keyword>
<dbReference type="InterPro" id="IPR027417">
    <property type="entry name" value="P-loop_NTPase"/>
</dbReference>
<dbReference type="EMBL" id="LK032229">
    <property type="protein sequence ID" value="CDY29037.1"/>
    <property type="molecule type" value="Genomic_DNA"/>
</dbReference>
<sequence length="66" mass="7988">MFLIDFIRFSETVKEKVLVFSQYIDTLELIRDQLSAVFGWTEGEEILYMHGQLQQKFRQRLINNFN</sequence>
<reference evidence="8 9" key="1">
    <citation type="journal article" date="2014" name="Science">
        <title>Plant genetics. Early allopolyploid evolution in the post-Neolithic Brassica napus oilseed genome.</title>
        <authorList>
            <person name="Chalhoub B."/>
            <person name="Denoeud F."/>
            <person name="Liu S."/>
            <person name="Parkin I.A."/>
            <person name="Tang H."/>
            <person name="Wang X."/>
            <person name="Chiquet J."/>
            <person name="Belcram H."/>
            <person name="Tong C."/>
            <person name="Samans B."/>
            <person name="Correa M."/>
            <person name="Da Silva C."/>
            <person name="Just J."/>
            <person name="Falentin C."/>
            <person name="Koh C.S."/>
            <person name="Le Clainche I."/>
            <person name="Bernard M."/>
            <person name="Bento P."/>
            <person name="Noel B."/>
            <person name="Labadie K."/>
            <person name="Alberti A."/>
            <person name="Charles M."/>
            <person name="Arnaud D."/>
            <person name="Guo H."/>
            <person name="Daviaud C."/>
            <person name="Alamery S."/>
            <person name="Jabbari K."/>
            <person name="Zhao M."/>
            <person name="Edger P.P."/>
            <person name="Chelaifa H."/>
            <person name="Tack D."/>
            <person name="Lassalle G."/>
            <person name="Mestiri I."/>
            <person name="Schnel N."/>
            <person name="Le Paslier M.C."/>
            <person name="Fan G."/>
            <person name="Renault V."/>
            <person name="Bayer P.E."/>
            <person name="Golicz A.A."/>
            <person name="Manoli S."/>
            <person name="Lee T.H."/>
            <person name="Thi V.H."/>
            <person name="Chalabi S."/>
            <person name="Hu Q."/>
            <person name="Fan C."/>
            <person name="Tollenaere R."/>
            <person name="Lu Y."/>
            <person name="Battail C."/>
            <person name="Shen J."/>
            <person name="Sidebottom C.H."/>
            <person name="Wang X."/>
            <person name="Canaguier A."/>
            <person name="Chauveau A."/>
            <person name="Berard A."/>
            <person name="Deniot G."/>
            <person name="Guan M."/>
            <person name="Liu Z."/>
            <person name="Sun F."/>
            <person name="Lim Y.P."/>
            <person name="Lyons E."/>
            <person name="Town C.D."/>
            <person name="Bancroft I."/>
            <person name="Wang X."/>
            <person name="Meng J."/>
            <person name="Ma J."/>
            <person name="Pires J.C."/>
            <person name="King G.J."/>
            <person name="Brunel D."/>
            <person name="Delourme R."/>
            <person name="Renard M."/>
            <person name="Aury J.M."/>
            <person name="Adams K.L."/>
            <person name="Batley J."/>
            <person name="Snowdon R.J."/>
            <person name="Tost J."/>
            <person name="Edwards D."/>
            <person name="Zhou Y."/>
            <person name="Hua W."/>
            <person name="Sharpe A.G."/>
            <person name="Paterson A.H."/>
            <person name="Guan C."/>
            <person name="Wincker P."/>
        </authorList>
    </citation>
    <scope>NUCLEOTIDE SEQUENCE [LARGE SCALE GENOMIC DNA]</scope>
    <source>
        <strain evidence="9">cv. Darmor-bzh</strain>
    </source>
</reference>
<keyword evidence="2" id="KW-0547">Nucleotide-binding</keyword>
<evidence type="ECO:0000256" key="3">
    <source>
        <dbReference type="ARBA" id="ARBA00022806"/>
    </source>
</evidence>
<dbReference type="GO" id="GO:0004386">
    <property type="term" value="F:helicase activity"/>
    <property type="evidence" value="ECO:0007669"/>
    <property type="project" value="UniProtKB-KW"/>
</dbReference>
<dbReference type="PANTHER" id="PTHR45821">
    <property type="entry name" value="SNF2 DOMAIN-CONTAINING PROTEIN CLASSY 2-RELATED"/>
    <property type="match status" value="1"/>
</dbReference>
<comment type="subcellular location">
    <subcellularLocation>
        <location evidence="1">Nucleus</location>
    </subcellularLocation>
</comment>
<dbReference type="AlphaFoldDB" id="A0A078GVA4"/>
<name>A0A078GVA4_BRANA</name>
<dbReference type="Pfam" id="PF00271">
    <property type="entry name" value="Helicase_C"/>
    <property type="match status" value="1"/>
</dbReference>
<evidence type="ECO:0000256" key="2">
    <source>
        <dbReference type="ARBA" id="ARBA00022741"/>
    </source>
</evidence>
<evidence type="ECO:0000259" key="6">
    <source>
        <dbReference type="Pfam" id="PF00271"/>
    </source>
</evidence>
<dbReference type="PANTHER" id="PTHR45821:SF5">
    <property type="entry name" value="SNF2 DOMAIN-CONTAINING PROTEIN CLASSY 4"/>
    <property type="match status" value="1"/>
</dbReference>